<evidence type="ECO:0000256" key="1">
    <source>
        <dbReference type="SAM" id="SignalP"/>
    </source>
</evidence>
<dbReference type="Pfam" id="PF09832">
    <property type="entry name" value="DUF2059"/>
    <property type="match status" value="1"/>
</dbReference>
<evidence type="ECO:0000259" key="2">
    <source>
        <dbReference type="Pfam" id="PF09832"/>
    </source>
</evidence>
<dbReference type="OrthoDB" id="7830101at2"/>
<accession>A0A1H7V9I7</accession>
<dbReference type="AlphaFoldDB" id="A0A1H7V9I7"/>
<feature type="signal peptide" evidence="1">
    <location>
        <begin position="1"/>
        <end position="32"/>
    </location>
</feature>
<dbReference type="RefSeq" id="WP_093038738.1">
    <property type="nucleotide sequence ID" value="NZ_FOAG01000012.1"/>
</dbReference>
<proteinExistence type="predicted"/>
<name>A0A1H7V9I7_9RHOB</name>
<dbReference type="STRING" id="1287727.SAMN05443999_1125"/>
<evidence type="ECO:0000313" key="3">
    <source>
        <dbReference type="EMBL" id="SEM05535.1"/>
    </source>
</evidence>
<organism evidence="3 4">
    <name type="scientific">Roseovarius azorensis</name>
    <dbReference type="NCBI Taxonomy" id="1287727"/>
    <lineage>
        <taxon>Bacteria</taxon>
        <taxon>Pseudomonadati</taxon>
        <taxon>Pseudomonadota</taxon>
        <taxon>Alphaproteobacteria</taxon>
        <taxon>Rhodobacterales</taxon>
        <taxon>Roseobacteraceae</taxon>
        <taxon>Roseovarius</taxon>
    </lineage>
</organism>
<keyword evidence="4" id="KW-1185">Reference proteome</keyword>
<protein>
    <recommendedName>
        <fullName evidence="2">DUF2059 domain-containing protein</fullName>
    </recommendedName>
</protein>
<feature type="domain" description="DUF2059" evidence="2">
    <location>
        <begin position="87"/>
        <end position="129"/>
    </location>
</feature>
<keyword evidence="1" id="KW-0732">Signal</keyword>
<feature type="chain" id="PRO_5009299840" description="DUF2059 domain-containing protein" evidence="1">
    <location>
        <begin position="33"/>
        <end position="281"/>
    </location>
</feature>
<reference evidence="3 4" key="1">
    <citation type="submission" date="2016-10" db="EMBL/GenBank/DDBJ databases">
        <authorList>
            <person name="de Groot N.N."/>
        </authorList>
    </citation>
    <scope>NUCLEOTIDE SEQUENCE [LARGE SCALE GENOMIC DNA]</scope>
    <source>
        <strain evidence="3 4">DSM 100674</strain>
    </source>
</reference>
<sequence length="281" mass="30498">MPMPRSRAPARLVLTLCAGFILLAIAAGAARAADRERLEAFLEVTGFGVALDSIALAAADAPAMLGLTTSDFGADWARVAGEVFDTERMRTMGLDILAGTLSDEMLGHAAEFYASELGQRLVEVENASHLHEDDAARRAEGEALLAEMETGRIEVLENMREAIDSADTGVRAVQEIQLRFLLAASYAGVLGYEVDEDALRSVLAQGEDSLREALDAAALANSAYTYQALSTEDLRAYVDALEHPVMQQVYELMNAVQYEIMANRFEVLAVRMAEMHPVQEL</sequence>
<evidence type="ECO:0000313" key="4">
    <source>
        <dbReference type="Proteomes" id="UP000199582"/>
    </source>
</evidence>
<dbReference type="EMBL" id="FOAG01000012">
    <property type="protein sequence ID" value="SEM05535.1"/>
    <property type="molecule type" value="Genomic_DNA"/>
</dbReference>
<dbReference type="Proteomes" id="UP000199582">
    <property type="component" value="Unassembled WGS sequence"/>
</dbReference>
<dbReference type="InterPro" id="IPR018637">
    <property type="entry name" value="DUF2059"/>
</dbReference>
<gene>
    <name evidence="3" type="ORF">SAMN05443999_1125</name>
</gene>